<dbReference type="KEGG" id="dti:Desti_2031"/>
<dbReference type="Proteomes" id="UP000006055">
    <property type="component" value="Chromosome"/>
</dbReference>
<dbReference type="eggNOG" id="ENOG50340VU">
    <property type="taxonomic scope" value="Bacteria"/>
</dbReference>
<dbReference type="AlphaFoldDB" id="I4C593"/>
<dbReference type="EMBL" id="CP003360">
    <property type="protein sequence ID" value="AFM24734.1"/>
    <property type="molecule type" value="Genomic_DNA"/>
</dbReference>
<gene>
    <name evidence="1" type="ordered locus">Desti_2031</name>
</gene>
<accession>I4C593</accession>
<evidence type="ECO:0000313" key="1">
    <source>
        <dbReference type="EMBL" id="AFM24734.1"/>
    </source>
</evidence>
<organism evidence="1 2">
    <name type="scientific">Desulfomonile tiedjei (strain ATCC 49306 / DSM 6799 / DCB-1)</name>
    <dbReference type="NCBI Taxonomy" id="706587"/>
    <lineage>
        <taxon>Bacteria</taxon>
        <taxon>Pseudomonadati</taxon>
        <taxon>Thermodesulfobacteriota</taxon>
        <taxon>Desulfomonilia</taxon>
        <taxon>Desulfomonilales</taxon>
        <taxon>Desulfomonilaceae</taxon>
        <taxon>Desulfomonile</taxon>
    </lineage>
</organism>
<dbReference type="RefSeq" id="WP_014809878.1">
    <property type="nucleotide sequence ID" value="NC_018025.1"/>
</dbReference>
<sequence length="191" mass="21807">MPVRDPILDCLQAIKGILAAFELEHADRFQLLDIETEAEKKAFMGMGLCYNSGIRDVLRSKHVFLAITTMEFEWGCQSHMLLKKDDEIVGEEVRDPSRIEDLQKQPNAFFLHKNFVIYKDRVDFPGDIVAKKCCFELPALGAEECLPGLEEFGDYIFCFPSTAGDVFLKNRYFDEKDEWGTGTVLFGFDGQ</sequence>
<evidence type="ECO:0000313" key="2">
    <source>
        <dbReference type="Proteomes" id="UP000006055"/>
    </source>
</evidence>
<keyword evidence="2" id="KW-1185">Reference proteome</keyword>
<name>I4C593_DESTA</name>
<dbReference type="HOGENOM" id="CLU_1419453_0_0_7"/>
<proteinExistence type="predicted"/>
<dbReference type="OrthoDB" id="9839081at2"/>
<reference evidence="2" key="1">
    <citation type="submission" date="2012-06" db="EMBL/GenBank/DDBJ databases">
        <title>Complete sequence of chromosome of Desulfomonile tiedjei DSM 6799.</title>
        <authorList>
            <person name="Lucas S."/>
            <person name="Copeland A."/>
            <person name="Lapidus A."/>
            <person name="Glavina del Rio T."/>
            <person name="Dalin E."/>
            <person name="Tice H."/>
            <person name="Bruce D."/>
            <person name="Goodwin L."/>
            <person name="Pitluck S."/>
            <person name="Peters L."/>
            <person name="Ovchinnikova G."/>
            <person name="Zeytun A."/>
            <person name="Lu M."/>
            <person name="Kyrpides N."/>
            <person name="Mavromatis K."/>
            <person name="Ivanova N."/>
            <person name="Brettin T."/>
            <person name="Detter J.C."/>
            <person name="Han C."/>
            <person name="Larimer F."/>
            <person name="Land M."/>
            <person name="Hauser L."/>
            <person name="Markowitz V."/>
            <person name="Cheng J.-F."/>
            <person name="Hugenholtz P."/>
            <person name="Woyke T."/>
            <person name="Wu D."/>
            <person name="Spring S."/>
            <person name="Schroeder M."/>
            <person name="Brambilla E."/>
            <person name="Klenk H.-P."/>
            <person name="Eisen J.A."/>
        </authorList>
    </citation>
    <scope>NUCLEOTIDE SEQUENCE [LARGE SCALE GENOMIC DNA]</scope>
    <source>
        <strain evidence="2">ATCC 49306 / DSM 6799 / DCB-1</strain>
    </source>
</reference>
<protein>
    <submittedName>
        <fullName evidence="1">Uncharacterized protein</fullName>
    </submittedName>
</protein>